<dbReference type="CDD" id="cd02145">
    <property type="entry name" value="BluB"/>
    <property type="match status" value="1"/>
</dbReference>
<dbReference type="Proteomes" id="UP000541426">
    <property type="component" value="Unassembled WGS sequence"/>
</dbReference>
<dbReference type="PANTHER" id="PTHR23026">
    <property type="entry name" value="NADPH NITROREDUCTASE"/>
    <property type="match status" value="1"/>
</dbReference>
<evidence type="ECO:0000256" key="12">
    <source>
        <dbReference type="ARBA" id="ARBA00068702"/>
    </source>
</evidence>
<comment type="catalytic activity">
    <reaction evidence="9">
        <text>FMNH2 + O2 = dialurate + 5,6-dimethylbenzimidazole + D-erythrose 4-phosphate + H(+)</text>
        <dbReference type="Rhea" id="RHEA:27345"/>
        <dbReference type="ChEBI" id="CHEBI:15378"/>
        <dbReference type="ChEBI" id="CHEBI:15379"/>
        <dbReference type="ChEBI" id="CHEBI:15890"/>
        <dbReference type="ChEBI" id="CHEBI:16897"/>
        <dbReference type="ChEBI" id="CHEBI:57618"/>
        <dbReference type="ChEBI" id="CHEBI:140629"/>
        <dbReference type="EC" id="1.13.11.79"/>
    </reaction>
</comment>
<keyword evidence="7 14" id="KW-0560">Oxidoreductase</keyword>
<name>A0A7W6DQC2_9RHOB</name>
<evidence type="ECO:0000313" key="15">
    <source>
        <dbReference type="Proteomes" id="UP000541426"/>
    </source>
</evidence>
<dbReference type="AlphaFoldDB" id="A0A7W6DQC2"/>
<dbReference type="SUPFAM" id="SSF55469">
    <property type="entry name" value="FMN-dependent nitroreductase-like"/>
    <property type="match status" value="1"/>
</dbReference>
<dbReference type="InterPro" id="IPR000415">
    <property type="entry name" value="Nitroreductase-like"/>
</dbReference>
<evidence type="ECO:0000256" key="11">
    <source>
        <dbReference type="ARBA" id="ARBA00066311"/>
    </source>
</evidence>
<evidence type="ECO:0000259" key="13">
    <source>
        <dbReference type="Pfam" id="PF00881"/>
    </source>
</evidence>
<evidence type="ECO:0000313" key="14">
    <source>
        <dbReference type="EMBL" id="MBB3987261.1"/>
    </source>
</evidence>
<dbReference type="GO" id="GO:0000166">
    <property type="term" value="F:nucleotide binding"/>
    <property type="evidence" value="ECO:0007669"/>
    <property type="project" value="UniProtKB-KW"/>
</dbReference>
<dbReference type="NCBIfam" id="TIGR02476">
    <property type="entry name" value="BluB"/>
    <property type="match status" value="1"/>
</dbReference>
<gene>
    <name evidence="14" type="ORF">GGQ68_003607</name>
</gene>
<dbReference type="InterPro" id="IPR050627">
    <property type="entry name" value="Nitroreductase/BluB"/>
</dbReference>
<dbReference type="GO" id="GO:0009236">
    <property type="term" value="P:cobalamin biosynthetic process"/>
    <property type="evidence" value="ECO:0007669"/>
    <property type="project" value="UniProtKB-KW"/>
</dbReference>
<dbReference type="Pfam" id="PF00881">
    <property type="entry name" value="Nitroreductase"/>
    <property type="match status" value="1"/>
</dbReference>
<organism evidence="14 15">
    <name type="scientific">Sagittula marina</name>
    <dbReference type="NCBI Taxonomy" id="943940"/>
    <lineage>
        <taxon>Bacteria</taxon>
        <taxon>Pseudomonadati</taxon>
        <taxon>Pseudomonadota</taxon>
        <taxon>Alphaproteobacteria</taxon>
        <taxon>Rhodobacterales</taxon>
        <taxon>Roseobacteraceae</taxon>
        <taxon>Sagittula</taxon>
    </lineage>
</organism>
<evidence type="ECO:0000256" key="3">
    <source>
        <dbReference type="ARBA" id="ARBA00022630"/>
    </source>
</evidence>
<dbReference type="EMBL" id="JACIEJ010000009">
    <property type="protein sequence ID" value="MBB3987261.1"/>
    <property type="molecule type" value="Genomic_DNA"/>
</dbReference>
<keyword evidence="3" id="KW-0285">Flavoprotein</keyword>
<evidence type="ECO:0000256" key="1">
    <source>
        <dbReference type="ARBA" id="ARBA00011823"/>
    </source>
</evidence>
<dbReference type="EC" id="1.13.11.79" evidence="11"/>
<reference evidence="14 15" key="1">
    <citation type="submission" date="2020-08" db="EMBL/GenBank/DDBJ databases">
        <title>Genomic Encyclopedia of Type Strains, Phase IV (KMG-IV): sequencing the most valuable type-strain genomes for metagenomic binning, comparative biology and taxonomic classification.</title>
        <authorList>
            <person name="Goeker M."/>
        </authorList>
    </citation>
    <scope>NUCLEOTIDE SEQUENCE [LARGE SCALE GENOMIC DNA]</scope>
    <source>
        <strain evidence="14 15">DSM 102235</strain>
    </source>
</reference>
<keyword evidence="15" id="KW-1185">Reference proteome</keyword>
<evidence type="ECO:0000256" key="2">
    <source>
        <dbReference type="ARBA" id="ARBA00022573"/>
    </source>
</evidence>
<comment type="caution">
    <text evidence="14">The sequence shown here is derived from an EMBL/GenBank/DDBJ whole genome shotgun (WGS) entry which is preliminary data.</text>
</comment>
<dbReference type="GO" id="GO:0102919">
    <property type="term" value="F:5,6-dimethylbenzimidazole synthase activity"/>
    <property type="evidence" value="ECO:0007669"/>
    <property type="project" value="UniProtKB-EC"/>
</dbReference>
<evidence type="ECO:0000256" key="4">
    <source>
        <dbReference type="ARBA" id="ARBA00022643"/>
    </source>
</evidence>
<feature type="domain" description="Nitroreductase" evidence="13">
    <location>
        <begin position="25"/>
        <end position="192"/>
    </location>
</feature>
<keyword evidence="4" id="KW-0288">FMN</keyword>
<keyword evidence="8" id="KW-0520">NAD</keyword>
<evidence type="ECO:0000256" key="5">
    <source>
        <dbReference type="ARBA" id="ARBA00022741"/>
    </source>
</evidence>
<keyword evidence="6" id="KW-0521">NADP</keyword>
<dbReference type="RefSeq" id="WP_183968266.1">
    <property type="nucleotide sequence ID" value="NZ_BAABBZ010000058.1"/>
</dbReference>
<accession>A0A7W6DQC2</accession>
<dbReference type="Gene3D" id="3.40.109.10">
    <property type="entry name" value="NADH Oxidase"/>
    <property type="match status" value="1"/>
</dbReference>
<keyword evidence="2" id="KW-0169">Cobalamin biosynthesis</keyword>
<evidence type="ECO:0000256" key="9">
    <source>
        <dbReference type="ARBA" id="ARBA00051314"/>
    </source>
</evidence>
<dbReference type="InterPro" id="IPR012825">
    <property type="entry name" value="BluB"/>
</dbReference>
<sequence>MPKSPAPETAREFNPDERAALYDIINARRDVRNEFRSDPLDEAALRRVLEAAHAAPSVGFMQPWNFILIREMAQREKVQKLFAEANDEAAEMFPDERRDAYRALKLEGICNAPLNIAVTCDRTRGGKVILGRTHNPEMDVYSTVCAVQNMWLAARAEGIGMGWVSIFDHEILKQILGIPEHVELVAYLCLGYVDKLFDQPELAARGWRQRLHLDDLIMQEHWTD</sequence>
<dbReference type="PANTHER" id="PTHR23026:SF90">
    <property type="entry name" value="IODOTYROSINE DEIODINASE 1"/>
    <property type="match status" value="1"/>
</dbReference>
<comment type="similarity">
    <text evidence="10">Belongs to the BluB family.</text>
</comment>
<dbReference type="FunFam" id="3.40.109.10:FF:000013">
    <property type="entry name" value="5,6-dimethylbenzimidazole synthase"/>
    <property type="match status" value="1"/>
</dbReference>
<protein>
    <recommendedName>
        <fullName evidence="12">5,6-dimethylbenzimidazole synthase</fullName>
        <ecNumber evidence="11">1.13.11.79</ecNumber>
    </recommendedName>
</protein>
<keyword evidence="5" id="KW-0547">Nucleotide-binding</keyword>
<proteinExistence type="inferred from homology"/>
<evidence type="ECO:0000256" key="7">
    <source>
        <dbReference type="ARBA" id="ARBA00023002"/>
    </source>
</evidence>
<evidence type="ECO:0000256" key="10">
    <source>
        <dbReference type="ARBA" id="ARBA00061097"/>
    </source>
</evidence>
<dbReference type="InterPro" id="IPR029479">
    <property type="entry name" value="Nitroreductase"/>
</dbReference>
<comment type="subunit">
    <text evidence="1">Homooctamer.</text>
</comment>
<evidence type="ECO:0000256" key="8">
    <source>
        <dbReference type="ARBA" id="ARBA00023027"/>
    </source>
</evidence>
<dbReference type="GO" id="GO:0016705">
    <property type="term" value="F:oxidoreductase activity, acting on paired donors, with incorporation or reduction of molecular oxygen"/>
    <property type="evidence" value="ECO:0007669"/>
    <property type="project" value="UniProtKB-ARBA"/>
</dbReference>
<evidence type="ECO:0000256" key="6">
    <source>
        <dbReference type="ARBA" id="ARBA00022857"/>
    </source>
</evidence>